<feature type="compositionally biased region" description="Basic and acidic residues" evidence="1">
    <location>
        <begin position="11"/>
        <end position="26"/>
    </location>
</feature>
<protein>
    <submittedName>
        <fullName evidence="2">Uncharacterized protein</fullName>
    </submittedName>
</protein>
<evidence type="ECO:0000313" key="3">
    <source>
        <dbReference type="Proteomes" id="UP001420932"/>
    </source>
</evidence>
<gene>
    <name evidence="2" type="ORF">Syun_027483</name>
</gene>
<dbReference type="AlphaFoldDB" id="A0AAP0EJ14"/>
<name>A0AAP0EJ14_9MAGN</name>
<proteinExistence type="predicted"/>
<sequence length="109" mass="11743">MQTANDTQNSGKEKPKATMRPEESSRSMRHARRRAQPAVGDIARRQCGGRRAGKFELRRRESDCGGGGRCPMNGVARLTVPAAVFMRGNAAACDAAWSRNAAATVRGRG</sequence>
<comment type="caution">
    <text evidence="2">The sequence shown here is derived from an EMBL/GenBank/DDBJ whole genome shotgun (WGS) entry which is preliminary data.</text>
</comment>
<organism evidence="2 3">
    <name type="scientific">Stephania yunnanensis</name>
    <dbReference type="NCBI Taxonomy" id="152371"/>
    <lineage>
        <taxon>Eukaryota</taxon>
        <taxon>Viridiplantae</taxon>
        <taxon>Streptophyta</taxon>
        <taxon>Embryophyta</taxon>
        <taxon>Tracheophyta</taxon>
        <taxon>Spermatophyta</taxon>
        <taxon>Magnoliopsida</taxon>
        <taxon>Ranunculales</taxon>
        <taxon>Menispermaceae</taxon>
        <taxon>Menispermoideae</taxon>
        <taxon>Cissampelideae</taxon>
        <taxon>Stephania</taxon>
    </lineage>
</organism>
<feature type="region of interest" description="Disordered" evidence="1">
    <location>
        <begin position="1"/>
        <end position="46"/>
    </location>
</feature>
<evidence type="ECO:0000313" key="2">
    <source>
        <dbReference type="EMBL" id="KAK9092572.1"/>
    </source>
</evidence>
<dbReference type="Proteomes" id="UP001420932">
    <property type="component" value="Unassembled WGS sequence"/>
</dbReference>
<evidence type="ECO:0000256" key="1">
    <source>
        <dbReference type="SAM" id="MobiDB-lite"/>
    </source>
</evidence>
<accession>A0AAP0EJ14</accession>
<dbReference type="EMBL" id="JBBNAF010000012">
    <property type="protein sequence ID" value="KAK9092572.1"/>
    <property type="molecule type" value="Genomic_DNA"/>
</dbReference>
<reference evidence="2 3" key="1">
    <citation type="submission" date="2024-01" db="EMBL/GenBank/DDBJ databases">
        <title>Genome assemblies of Stephania.</title>
        <authorList>
            <person name="Yang L."/>
        </authorList>
    </citation>
    <scope>NUCLEOTIDE SEQUENCE [LARGE SCALE GENOMIC DNA]</scope>
    <source>
        <strain evidence="2">YNDBR</strain>
        <tissue evidence="2">Leaf</tissue>
    </source>
</reference>
<feature type="compositionally biased region" description="Polar residues" evidence="1">
    <location>
        <begin position="1"/>
        <end position="10"/>
    </location>
</feature>
<keyword evidence="3" id="KW-1185">Reference proteome</keyword>